<dbReference type="InterPro" id="IPR000577">
    <property type="entry name" value="Carb_kinase_FGGY"/>
</dbReference>
<reference evidence="7" key="1">
    <citation type="journal article" date="2020" name="mSystems">
        <title>Genome- and Community-Level Interaction Insights into Carbon Utilization and Element Cycling Functions of Hydrothermarchaeota in Hydrothermal Sediment.</title>
        <authorList>
            <person name="Zhou Z."/>
            <person name="Liu Y."/>
            <person name="Xu W."/>
            <person name="Pan J."/>
            <person name="Luo Z.H."/>
            <person name="Li M."/>
        </authorList>
    </citation>
    <scope>NUCLEOTIDE SEQUENCE [LARGE SCALE GENOMIC DNA]</scope>
    <source>
        <strain evidence="7">SpSt-966</strain>
    </source>
</reference>
<dbReference type="InterPro" id="IPR018483">
    <property type="entry name" value="Carb_kinase_FGGY_CS"/>
</dbReference>
<dbReference type="PANTHER" id="PTHR43095">
    <property type="entry name" value="SUGAR KINASE"/>
    <property type="match status" value="1"/>
</dbReference>
<sequence length="502" mass="56551">MKYIIGVDIGTTSVKSVAFDLNGKELSKKEITFPILNYHPSWSEQDPNTIFKAIIKSIKETVVQGKENGELLAVSFSSAMHSVIAVDADGKNLTNSIIWADTRSYRYAQDLKGTKIGHRIYMKTGTPIHPMSPLFKLMWMRDNMPEIFKKAKKYLSIKEFVFNKLFDRYVIDHSMASATGLFDIYNFDWYVESLKVAGITSEQLSSPVDTTYILKGLSEKYAKYMDIDVELPFVIGATDGCLANLGSGVMNSKTLAVTIGTSGAVRTTSREPLKDQKERIFNYILTKNFYVTGGSVNNGGIILKWFRDNFSKSYTYSMMMDEISKIPAGSDSLIFLPYLLGERAPHWNAKSKGVFFGVGINHGKAHFMRSVIEGITYGLYDVGNSLEEKIGKMETIHASGGFARSVLWLQILADVFDKKVVTYQSTEGSAFGAFILGMKALGLLEDFKSAEKLLSISIEFIPDMQNHEIHMRNFRIYRKLYEDLKDDFDVLETFTHPSTFEI</sequence>
<comment type="caution">
    <text evidence="7">The sequence shown here is derived from an EMBL/GenBank/DDBJ whole genome shotgun (WGS) entry which is preliminary data.</text>
</comment>
<dbReference type="Gene3D" id="3.30.420.40">
    <property type="match status" value="2"/>
</dbReference>
<dbReference type="InterPro" id="IPR018484">
    <property type="entry name" value="FGGY_N"/>
</dbReference>
<dbReference type="GO" id="GO:0005975">
    <property type="term" value="P:carbohydrate metabolic process"/>
    <property type="evidence" value="ECO:0007669"/>
    <property type="project" value="InterPro"/>
</dbReference>
<keyword evidence="3 4" id="KW-0418">Kinase</keyword>
<evidence type="ECO:0000259" key="6">
    <source>
        <dbReference type="Pfam" id="PF02782"/>
    </source>
</evidence>
<gene>
    <name evidence="7" type="ORF">ENX73_06645</name>
</gene>
<keyword evidence="2 4" id="KW-0808">Transferase</keyword>
<comment type="similarity">
    <text evidence="1 4">Belongs to the FGGY kinase family.</text>
</comment>
<evidence type="ECO:0000313" key="7">
    <source>
        <dbReference type="EMBL" id="HGE75783.1"/>
    </source>
</evidence>
<evidence type="ECO:0000256" key="1">
    <source>
        <dbReference type="ARBA" id="ARBA00009156"/>
    </source>
</evidence>
<organism evidence="7">
    <name type="scientific">Mesoaciditoga lauensis</name>
    <dbReference type="NCBI Taxonomy" id="1495039"/>
    <lineage>
        <taxon>Bacteria</taxon>
        <taxon>Thermotogati</taxon>
        <taxon>Thermotogota</taxon>
        <taxon>Thermotogae</taxon>
        <taxon>Mesoaciditogales</taxon>
        <taxon>Mesoaciditogaceae</taxon>
        <taxon>Mesoaciditoga</taxon>
    </lineage>
</organism>
<dbReference type="Pfam" id="PF02782">
    <property type="entry name" value="FGGY_C"/>
    <property type="match status" value="1"/>
</dbReference>
<dbReference type="SUPFAM" id="SSF53067">
    <property type="entry name" value="Actin-like ATPase domain"/>
    <property type="match status" value="2"/>
</dbReference>
<dbReference type="GO" id="GO:0016773">
    <property type="term" value="F:phosphotransferase activity, alcohol group as acceptor"/>
    <property type="evidence" value="ECO:0007669"/>
    <property type="project" value="InterPro"/>
</dbReference>
<dbReference type="InterPro" id="IPR050406">
    <property type="entry name" value="FGGY_Carb_Kinase"/>
</dbReference>
<dbReference type="CDD" id="cd07770">
    <property type="entry name" value="ASKHA_NBD_FGGY_GntK"/>
    <property type="match status" value="1"/>
</dbReference>
<dbReference type="PANTHER" id="PTHR43095:SF2">
    <property type="entry name" value="GLUCONOKINASE"/>
    <property type="match status" value="1"/>
</dbReference>
<dbReference type="PROSITE" id="PS00445">
    <property type="entry name" value="FGGY_KINASES_2"/>
    <property type="match status" value="1"/>
</dbReference>
<dbReference type="Pfam" id="PF00370">
    <property type="entry name" value="FGGY_N"/>
    <property type="match status" value="1"/>
</dbReference>
<name>A0A7V3VTA5_9BACT</name>
<dbReference type="GO" id="GO:0016301">
    <property type="term" value="F:kinase activity"/>
    <property type="evidence" value="ECO:0007669"/>
    <property type="project" value="UniProtKB-KW"/>
</dbReference>
<dbReference type="EMBL" id="DTPE01000266">
    <property type="protein sequence ID" value="HGE75783.1"/>
    <property type="molecule type" value="Genomic_DNA"/>
</dbReference>
<feature type="domain" description="Carbohydrate kinase FGGY N-terminal" evidence="5">
    <location>
        <begin position="3"/>
        <end position="246"/>
    </location>
</feature>
<evidence type="ECO:0000256" key="2">
    <source>
        <dbReference type="ARBA" id="ARBA00022679"/>
    </source>
</evidence>
<evidence type="ECO:0000256" key="3">
    <source>
        <dbReference type="ARBA" id="ARBA00022777"/>
    </source>
</evidence>
<dbReference type="InterPro" id="IPR043129">
    <property type="entry name" value="ATPase_NBD"/>
</dbReference>
<dbReference type="AlphaFoldDB" id="A0A7V3VTA5"/>
<feature type="domain" description="Carbohydrate kinase FGGY C-terminal" evidence="6">
    <location>
        <begin position="255"/>
        <end position="440"/>
    </location>
</feature>
<dbReference type="InterPro" id="IPR018485">
    <property type="entry name" value="FGGY_C"/>
</dbReference>
<dbReference type="PROSITE" id="PS00933">
    <property type="entry name" value="FGGY_KINASES_1"/>
    <property type="match status" value="1"/>
</dbReference>
<protein>
    <submittedName>
        <fullName evidence="7">Gluconate kinase</fullName>
    </submittedName>
</protein>
<accession>A0A7V3VTA5</accession>
<dbReference type="PIRSF" id="PIRSF000538">
    <property type="entry name" value="GlpK"/>
    <property type="match status" value="1"/>
</dbReference>
<evidence type="ECO:0000259" key="5">
    <source>
        <dbReference type="Pfam" id="PF00370"/>
    </source>
</evidence>
<evidence type="ECO:0000256" key="4">
    <source>
        <dbReference type="RuleBase" id="RU003733"/>
    </source>
</evidence>
<proteinExistence type="inferred from homology"/>